<proteinExistence type="predicted"/>
<reference evidence="1" key="1">
    <citation type="journal article" date="2015" name="Nature">
        <title>Complex archaea that bridge the gap between prokaryotes and eukaryotes.</title>
        <authorList>
            <person name="Spang A."/>
            <person name="Saw J.H."/>
            <person name="Jorgensen S.L."/>
            <person name="Zaremba-Niedzwiedzka K."/>
            <person name="Martijn J."/>
            <person name="Lind A.E."/>
            <person name="van Eijk R."/>
            <person name="Schleper C."/>
            <person name="Guy L."/>
            <person name="Ettema T.J."/>
        </authorList>
    </citation>
    <scope>NUCLEOTIDE SEQUENCE</scope>
</reference>
<evidence type="ECO:0000313" key="1">
    <source>
        <dbReference type="EMBL" id="KKL53300.1"/>
    </source>
</evidence>
<accession>A0A0F9F7W5</accession>
<protein>
    <submittedName>
        <fullName evidence="1">Uncharacterized protein</fullName>
    </submittedName>
</protein>
<dbReference type="AlphaFoldDB" id="A0A0F9F7W5"/>
<name>A0A0F9F7W5_9ZZZZ</name>
<sequence length="158" mass="18272">MGVGDSVKNDLMDRRILAKYQIEALSYSLPNKSDVYYNLKHLFEQRKILLPPGLNKLREQLLGLRFERTQGGHMTKPQIKIHHEREGLHDDWADALANCCWATMRGSAVPVVGNFIPYGKIKGVVKKKEDYKNKGNYVPCSECEEYYWSNQEHECITI</sequence>
<organism evidence="1">
    <name type="scientific">marine sediment metagenome</name>
    <dbReference type="NCBI Taxonomy" id="412755"/>
    <lineage>
        <taxon>unclassified sequences</taxon>
        <taxon>metagenomes</taxon>
        <taxon>ecological metagenomes</taxon>
    </lineage>
</organism>
<dbReference type="Gene3D" id="3.30.420.240">
    <property type="match status" value="1"/>
</dbReference>
<dbReference type="EMBL" id="LAZR01031597">
    <property type="protein sequence ID" value="KKL53300.1"/>
    <property type="molecule type" value="Genomic_DNA"/>
</dbReference>
<gene>
    <name evidence="1" type="ORF">LCGC14_2276850</name>
</gene>
<comment type="caution">
    <text evidence="1">The sequence shown here is derived from an EMBL/GenBank/DDBJ whole genome shotgun (WGS) entry which is preliminary data.</text>
</comment>